<dbReference type="RefSeq" id="WP_210870180.1">
    <property type="nucleotide sequence ID" value="NZ_JAGPNL010000002.1"/>
</dbReference>
<name>A0A940XLC7_9ACTN</name>
<evidence type="ECO:0000313" key="2">
    <source>
        <dbReference type="EMBL" id="MBQ0826679.1"/>
    </source>
</evidence>
<keyword evidence="3" id="KW-1185">Reference proteome</keyword>
<evidence type="ECO:0000313" key="3">
    <source>
        <dbReference type="Proteomes" id="UP000677875"/>
    </source>
</evidence>
<accession>A0A940XLC7</accession>
<organism evidence="2 3">
    <name type="scientific">Streptomyces tagetis</name>
    <dbReference type="NCBI Taxonomy" id="2820809"/>
    <lineage>
        <taxon>Bacteria</taxon>
        <taxon>Bacillati</taxon>
        <taxon>Actinomycetota</taxon>
        <taxon>Actinomycetes</taxon>
        <taxon>Kitasatosporales</taxon>
        <taxon>Streptomycetaceae</taxon>
        <taxon>Streptomyces</taxon>
    </lineage>
</organism>
<feature type="signal peptide" evidence="1">
    <location>
        <begin position="1"/>
        <end position="28"/>
    </location>
</feature>
<evidence type="ECO:0000256" key="1">
    <source>
        <dbReference type="SAM" id="SignalP"/>
    </source>
</evidence>
<protein>
    <submittedName>
        <fullName evidence="2">Uncharacterized protein</fullName>
    </submittedName>
</protein>
<dbReference type="Proteomes" id="UP000677875">
    <property type="component" value="Unassembled WGS sequence"/>
</dbReference>
<reference evidence="2" key="1">
    <citation type="submission" date="2021-04" db="EMBL/GenBank/DDBJ databases">
        <title>Genome seq and assembly of Streptomyces sp. RG38.</title>
        <authorList>
            <person name="Chhetri G."/>
        </authorList>
    </citation>
    <scope>NUCLEOTIDE SEQUENCE</scope>
    <source>
        <strain evidence="2">RG38</strain>
    </source>
</reference>
<gene>
    <name evidence="2" type="ORF">J5Y05_09175</name>
</gene>
<keyword evidence="1" id="KW-0732">Signal</keyword>
<comment type="caution">
    <text evidence="2">The sequence shown here is derived from an EMBL/GenBank/DDBJ whole genome shotgun (WGS) entry which is preliminary data.</text>
</comment>
<dbReference type="EMBL" id="JAGPNL010000002">
    <property type="protein sequence ID" value="MBQ0826679.1"/>
    <property type="molecule type" value="Genomic_DNA"/>
</dbReference>
<feature type="chain" id="PRO_5037130025" evidence="1">
    <location>
        <begin position="29"/>
        <end position="79"/>
    </location>
</feature>
<proteinExistence type="predicted"/>
<dbReference type="AlphaFoldDB" id="A0A940XLC7"/>
<sequence length="79" mass="8775">MKAWRSRVAAVVGAAAVAVVLTGGSASAATDPDGFHHAAGFRDHHTCQVEGTAYMQENRQGYTEFQCRWNNGYWEMWVR</sequence>